<organism evidence="1 2">
    <name type="scientific">Streptococcus pantholopis</name>
    <dbReference type="NCBI Taxonomy" id="1811193"/>
    <lineage>
        <taxon>Bacteria</taxon>
        <taxon>Bacillati</taxon>
        <taxon>Bacillota</taxon>
        <taxon>Bacilli</taxon>
        <taxon>Lactobacillales</taxon>
        <taxon>Streptococcaceae</taxon>
        <taxon>Streptococcus</taxon>
    </lineage>
</organism>
<sequence length="524" mass="59084">MEAVRESVQRLPEAYQEEVGSEDLRQSELEAQIAQCDAVIKTGQELLADMQAHPVGQRSQERISAMKDSLSLVQGARQELQDKLDKLLAFNARSPQIFEGLSALEKALETGRSQAKGAWQADSQTFVIPSDLSWARTIDDLQFAKVYQVSRPDGMSEQDYQVYLSTLHDQVKGFEADGWTKKAIREGYLSAVAVGYDSRQDIPLLQQLAAFYEEARTFGSGIFQKMWGIDLKKAGEKSDRAQALLQIAMSYSGMPEGDLDGSAEQTQGILAHLSKDLAPDARFWDSFSKAVQVAYPGDALSSAGGNETLKRQVHQFRYVISAQQAQWVRDNYRKGEMTDEEALAAYLADKDAKNNIFEKLGLNDFDYDLTESSRLHNKTAVNPDTDEVEYPGGIYSSNFKLVMKFHTEFIIGSDGQFLNEIDPEKDYQFNERGVVNGASFNYADSNDELHNQLDVKTVSLWDPEYRVNTIHIGEDNESYQYESPTRPQYRDNTSGQFSYGNISSFDNVQKEIENFKELIREYGD</sequence>
<dbReference type="AlphaFoldDB" id="A0A172Q5S7"/>
<dbReference type="Proteomes" id="UP000077317">
    <property type="component" value="Chromosome"/>
</dbReference>
<evidence type="ECO:0008006" key="3">
    <source>
        <dbReference type="Google" id="ProtNLM"/>
    </source>
</evidence>
<dbReference type="OrthoDB" id="2231884at2"/>
<name>A0A172Q5S7_9STRE</name>
<accession>A0A172Q5S7</accession>
<dbReference type="RefSeq" id="WP_067060351.1">
    <property type="nucleotide sequence ID" value="NZ_CP014699.1"/>
</dbReference>
<reference evidence="2" key="2">
    <citation type="submission" date="2016-03" db="EMBL/GenBank/DDBJ databases">
        <title>Streptococcus antelopensis sp. nov., isolated from the feces of the Tibetan antelope (Pantholops hodgsonii) in Hoh Xil National Nature Reserve, Qinghai, China.</title>
        <authorList>
            <person name="Bai X."/>
        </authorList>
    </citation>
    <scope>NUCLEOTIDE SEQUENCE [LARGE SCALE GENOMIC DNA]</scope>
    <source>
        <strain evidence="2">TA 26</strain>
    </source>
</reference>
<dbReference type="Pfam" id="PF11311">
    <property type="entry name" value="DUF3114"/>
    <property type="match status" value="1"/>
</dbReference>
<dbReference type="InterPro" id="IPR021462">
    <property type="entry name" value="DUF3114"/>
</dbReference>
<evidence type="ECO:0000313" key="2">
    <source>
        <dbReference type="Proteomes" id="UP000077317"/>
    </source>
</evidence>
<reference evidence="1 2" key="1">
    <citation type="journal article" date="2016" name="Int. J. Syst. Evol. Microbiol.">
        <title>Streptococcuspantholopis sp. nov., isolated from faeces of the Tibetan antelope (Pantholops hodgsonii).</title>
        <authorList>
            <person name="Bai X."/>
            <person name="Xiong Y."/>
            <person name="Lu S."/>
            <person name="Jin D."/>
            <person name="Lai X."/>
            <person name="Yang J."/>
            <person name="Niu L."/>
            <person name="Hu S."/>
            <person name="Meng X."/>
            <person name="Pu J."/>
            <person name="Ye C."/>
            <person name="Xu J."/>
        </authorList>
    </citation>
    <scope>NUCLEOTIDE SEQUENCE [LARGE SCALE GENOMIC DNA]</scope>
    <source>
        <strain evidence="1 2">TA 26</strain>
    </source>
</reference>
<protein>
    <recommendedName>
        <fullName evidence="3">DUF3114 domain-containing protein</fullName>
    </recommendedName>
</protein>
<gene>
    <name evidence="1" type="ORF">A0O21_01480</name>
</gene>
<dbReference type="KEGG" id="spat:A0O21_01480"/>
<proteinExistence type="predicted"/>
<keyword evidence="2" id="KW-1185">Reference proteome</keyword>
<evidence type="ECO:0000313" key="1">
    <source>
        <dbReference type="EMBL" id="AND78796.1"/>
    </source>
</evidence>
<dbReference type="EMBL" id="CP014699">
    <property type="protein sequence ID" value="AND78796.1"/>
    <property type="molecule type" value="Genomic_DNA"/>
</dbReference>
<dbReference type="STRING" id="1811193.A0O21_01480"/>